<dbReference type="Pfam" id="PF08659">
    <property type="entry name" value="KR"/>
    <property type="match status" value="1"/>
</dbReference>
<evidence type="ECO:0000259" key="6">
    <source>
        <dbReference type="PROSITE" id="PS52004"/>
    </source>
</evidence>
<keyword evidence="1" id="KW-0596">Phosphopantetheine</keyword>
<dbReference type="InterPro" id="IPR036291">
    <property type="entry name" value="NAD(P)-bd_dom_sf"/>
</dbReference>
<dbReference type="GO" id="GO:0071770">
    <property type="term" value="P:DIM/DIP cell wall layer assembly"/>
    <property type="evidence" value="ECO:0007669"/>
    <property type="project" value="TreeGrafter"/>
</dbReference>
<organism evidence="7 8">
    <name type="scientific">Ruminococcus flavefaciens</name>
    <dbReference type="NCBI Taxonomy" id="1265"/>
    <lineage>
        <taxon>Bacteria</taxon>
        <taxon>Bacillati</taxon>
        <taxon>Bacillota</taxon>
        <taxon>Clostridia</taxon>
        <taxon>Eubacteriales</taxon>
        <taxon>Oscillospiraceae</taxon>
        <taxon>Ruminococcus</taxon>
    </lineage>
</organism>
<dbReference type="Pfam" id="PF16197">
    <property type="entry name" value="KAsynt_C_assoc"/>
    <property type="match status" value="1"/>
</dbReference>
<protein>
    <submittedName>
        <fullName evidence="7">Phosphopantetheine binding protein</fullName>
    </submittedName>
</protein>
<dbReference type="SUPFAM" id="SSF51735">
    <property type="entry name" value="NAD(P)-binding Rossmann-fold domains"/>
    <property type="match status" value="1"/>
</dbReference>
<evidence type="ECO:0000256" key="3">
    <source>
        <dbReference type="ARBA" id="ARBA00022679"/>
    </source>
</evidence>
<dbReference type="CDD" id="cd06558">
    <property type="entry name" value="crotonase-like"/>
    <property type="match status" value="1"/>
</dbReference>
<dbReference type="GO" id="GO:0005886">
    <property type="term" value="C:plasma membrane"/>
    <property type="evidence" value="ECO:0007669"/>
    <property type="project" value="TreeGrafter"/>
</dbReference>
<dbReference type="InterPro" id="IPR050091">
    <property type="entry name" value="PKS_NRPS_Biosynth_Enz"/>
</dbReference>
<dbReference type="GO" id="GO:0005737">
    <property type="term" value="C:cytoplasm"/>
    <property type="evidence" value="ECO:0007669"/>
    <property type="project" value="TreeGrafter"/>
</dbReference>
<dbReference type="PROSITE" id="PS52004">
    <property type="entry name" value="KS3_2"/>
    <property type="match status" value="1"/>
</dbReference>
<dbReference type="Gene3D" id="6.20.390.20">
    <property type="match status" value="1"/>
</dbReference>
<dbReference type="GO" id="GO:0004312">
    <property type="term" value="F:fatty acid synthase activity"/>
    <property type="evidence" value="ECO:0007669"/>
    <property type="project" value="TreeGrafter"/>
</dbReference>
<dbReference type="Gene3D" id="1.10.1240.100">
    <property type="match status" value="1"/>
</dbReference>
<evidence type="ECO:0000313" key="8">
    <source>
        <dbReference type="Proteomes" id="UP000245720"/>
    </source>
</evidence>
<dbReference type="InterPro" id="IPR006162">
    <property type="entry name" value="Ppantetheine_attach_site"/>
</dbReference>
<dbReference type="SMART" id="SM00823">
    <property type="entry name" value="PKS_PP"/>
    <property type="match status" value="3"/>
</dbReference>
<dbReference type="Proteomes" id="UP000245720">
    <property type="component" value="Unassembled WGS sequence"/>
</dbReference>
<dbReference type="Gene3D" id="3.40.47.10">
    <property type="match status" value="1"/>
</dbReference>
<dbReference type="InterPro" id="IPR032821">
    <property type="entry name" value="PKS_assoc"/>
</dbReference>
<dbReference type="CDD" id="cd00833">
    <property type="entry name" value="PKS"/>
    <property type="match status" value="1"/>
</dbReference>
<dbReference type="Pfam" id="PF00378">
    <property type="entry name" value="ECH_1"/>
    <property type="match status" value="1"/>
</dbReference>
<dbReference type="Pfam" id="PF02801">
    <property type="entry name" value="Ketoacyl-synt_C"/>
    <property type="match status" value="1"/>
</dbReference>
<dbReference type="SMART" id="SM00822">
    <property type="entry name" value="PKS_KR"/>
    <property type="match status" value="1"/>
</dbReference>
<evidence type="ECO:0000313" key="7">
    <source>
        <dbReference type="EMBL" id="PWJ12982.1"/>
    </source>
</evidence>
<dbReference type="GO" id="GO:0006633">
    <property type="term" value="P:fatty acid biosynthetic process"/>
    <property type="evidence" value="ECO:0007669"/>
    <property type="project" value="InterPro"/>
</dbReference>
<dbReference type="SUPFAM" id="SSF47336">
    <property type="entry name" value="ACP-like"/>
    <property type="match status" value="3"/>
</dbReference>
<dbReference type="GO" id="GO:0003857">
    <property type="term" value="F:(3S)-3-hydroxyacyl-CoA dehydrogenase (NAD+) activity"/>
    <property type="evidence" value="ECO:0007669"/>
    <property type="project" value="UniProtKB-EC"/>
</dbReference>
<evidence type="ECO:0000259" key="5">
    <source>
        <dbReference type="PROSITE" id="PS50075"/>
    </source>
</evidence>
<evidence type="ECO:0000256" key="1">
    <source>
        <dbReference type="ARBA" id="ARBA00022450"/>
    </source>
</evidence>
<dbReference type="PROSITE" id="PS00606">
    <property type="entry name" value="KS3_1"/>
    <property type="match status" value="1"/>
</dbReference>
<dbReference type="NCBIfam" id="NF005496">
    <property type="entry name" value="PRK07110.1"/>
    <property type="match status" value="1"/>
</dbReference>
<dbReference type="InterPro" id="IPR029045">
    <property type="entry name" value="ClpP/crotonase-like_dom_sf"/>
</dbReference>
<dbReference type="InterPro" id="IPR020806">
    <property type="entry name" value="PKS_PP-bd"/>
</dbReference>
<dbReference type="SUPFAM" id="SSF53901">
    <property type="entry name" value="Thiolase-like"/>
    <property type="match status" value="1"/>
</dbReference>
<feature type="domain" description="Ketosynthase family 3 (KS3)" evidence="6">
    <location>
        <begin position="569"/>
        <end position="984"/>
    </location>
</feature>
<feature type="domain" description="Carrier" evidence="5">
    <location>
        <begin position="1455"/>
        <end position="1532"/>
    </location>
</feature>
<dbReference type="InterPro" id="IPR014031">
    <property type="entry name" value="Ketoacyl_synth_C"/>
</dbReference>
<feature type="domain" description="Carrier" evidence="5">
    <location>
        <begin position="450"/>
        <end position="524"/>
    </location>
</feature>
<proteinExistence type="predicted"/>
<sequence length="1674" mass="184894">MIEIYNEQLTEQPVREYVELGRETVICDISGKAFAAFDIGHDMICCNSIDELNAYISVSMTGGKDIDIVIFDDTAADAGSVSDIREYYLKLLALVKKVVFEKKSGSRLIVFYKTGDDILPYNEALAPIGRSAAIIGGELKVKTVGIDKDTDLTHDIFVSELNEKGFTDSTVVYSGGKRFIKSMVPCCSAGAGHGSFLTLDSDSAVVITGASGRIAGILARAVAERCRAGIILISRSRNRQIDELIERYSGRISFIKCDINNSSRFEAVLSEAVAGYSRCAAIINTAGNNDGKYFISKNKEDMECVFAPKLSGAFGLFDYACKHPVDRLILFSSSSAFFGDLGQVDYSLINRFTDVFADYADKYFRRSGIPARVISAAWPLWRNGGMHMEKGSEAAYLAMNKSDYLEDEEGAALLFDLMTDDEHTDLLIIKKKDSSEVKKMSEKNYYSGADDISSELRNIIYKVIDLEPERISETRNFSEMGFDSISFREFAAQINKSFGLEILPIDFFSCTNLKLLAEKVAKEYAAVKENSEINAASDMDPFAFLDDRTDTFLLDKEVSAVCSDRAVKCNDVAVIGAECIMPDADDILEFWDNLTKGRCSVKSVPAERLTDGCFKEGTDIKACFIDRIKGFDGEFFGITPRNCDNMDPQQRLYIEVVWKAFERAGYRLSDLEGEKVGVFTGVQHCDYKNILMQKGILDGSSVIGTDPTMLSNYLSYIFDLHGPSESVNTACSSSLTAVHRAADSVRNGECEMAVAGGVSLLLNANSFTMADSMGIISPKNICSALDESADGYVKGEGIGAIILKPLDKAVRDGDNVLAVIKASGVNHGGRAQSITSPNEEAQLSLVTDTFEKAGISPDTVSYMELHGTGTKLGDPIEVRALKRAYEHFGVESRGTVAIGSLKNNIGHLEPASGIASMIKVIMCLREKTLVPHINYSNENPYLKLSETPFYVNTELRQWSTEKIRRATVSSFGFGGANAFVILEEAPEKRSLTGDKGTDRYVFVLSAKTEQRLMKKAEQFRTFLADKRASELDRPFLADMCSTLQLKREEYEHRLAIVFSRAEELLSCLSDTVTGAGCINASAEIPDSDITVRTACTWCEGGHADWSSLNGGRRFFTADLPPEPFMHRDYWFDSFCQKKPDTKHTAEKKSYKYIPSVNTDVSETVFLEYITDEICVLHLNYTEQKNMFTKSFLSCISEKLSQVKQDKRLKALIVTGYGNIFSMGGSKEELMSLANGDNEFSDADGAVIYSGFAELDIPVISAIQGYAFGGGLIFGLYGDIVILSNQGSYSANFMKYGFTPGLGSTFLLRHKLGDLLANEMMYTAHIYTGKELSTRCTGVIFEDQEDVMTRAVSIAREIAGKTSRSLAVLKHGLGQKYRDDLKAAIELELEMHRETITTAESRQRIDRLISDSVSKSSAVRSDSAAVLELNKQVVSPALKRESIELQPLDNTSAEKKQDSGMLEYVVSVISGILHIPESEIDSDITLHDLGIDSINMVELSRIINNDHMLDIDASELYDYSTPERIARLISERTGNDRIVPERKEIPVQNVSTEGPEAEKEDMQDIYEGLTSIISEILHLPSSDIDINDSFSDLGMDSINMIELSRRMKDTYDVSVDASELYDYNSVKKASQLIGGDHIIQESSSGDSEKSVLEMLKGIDDETDLDDLDKYLTDLL</sequence>
<dbReference type="InterPro" id="IPR013968">
    <property type="entry name" value="PKS_KR"/>
</dbReference>
<dbReference type="RefSeq" id="WP_109726273.1">
    <property type="nucleotide sequence ID" value="NZ_QGDI01000005.1"/>
</dbReference>
<dbReference type="Pfam" id="PF00109">
    <property type="entry name" value="ketoacyl-synt"/>
    <property type="match status" value="1"/>
</dbReference>
<dbReference type="PROSITE" id="PS00012">
    <property type="entry name" value="PHOSPHOPANTETHEINE"/>
    <property type="match status" value="2"/>
</dbReference>
<dbReference type="InterPro" id="IPR014030">
    <property type="entry name" value="Ketoacyl_synth_N"/>
</dbReference>
<dbReference type="PANTHER" id="PTHR43775">
    <property type="entry name" value="FATTY ACID SYNTHASE"/>
    <property type="match status" value="1"/>
</dbReference>
<dbReference type="EMBL" id="QGDI01000005">
    <property type="protein sequence ID" value="PWJ12982.1"/>
    <property type="molecule type" value="Genomic_DNA"/>
</dbReference>
<dbReference type="InterPro" id="IPR018201">
    <property type="entry name" value="Ketoacyl_synth_AS"/>
</dbReference>
<dbReference type="Pfam" id="PF00550">
    <property type="entry name" value="PP-binding"/>
    <property type="match status" value="3"/>
</dbReference>
<dbReference type="GO" id="GO:0004315">
    <property type="term" value="F:3-oxoacyl-[acyl-carrier-protein] synthase activity"/>
    <property type="evidence" value="ECO:0007669"/>
    <property type="project" value="InterPro"/>
</dbReference>
<dbReference type="OrthoDB" id="2203190at2"/>
<gene>
    <name evidence="7" type="ORF">IE37_01480</name>
</gene>
<reference evidence="7 8" key="1">
    <citation type="submission" date="2018-05" db="EMBL/GenBank/DDBJ databases">
        <title>The Hungate 1000. A catalogue of reference genomes from the rumen microbiome.</title>
        <authorList>
            <person name="Kelly W."/>
        </authorList>
    </citation>
    <scope>NUCLEOTIDE SEQUENCE [LARGE SCALE GENOMIC DNA]</scope>
    <source>
        <strain evidence="7 8">SAb67</strain>
    </source>
</reference>
<dbReference type="SUPFAM" id="SSF52096">
    <property type="entry name" value="ClpP/crotonase"/>
    <property type="match status" value="1"/>
</dbReference>
<dbReference type="InterPro" id="IPR020841">
    <property type="entry name" value="PKS_Beta-ketoAc_synthase_dom"/>
</dbReference>
<dbReference type="PANTHER" id="PTHR43775:SF37">
    <property type="entry name" value="SI:DKEY-61P9.11"/>
    <property type="match status" value="1"/>
</dbReference>
<dbReference type="InterPro" id="IPR036736">
    <property type="entry name" value="ACP-like_sf"/>
</dbReference>
<keyword evidence="3" id="KW-0808">Transferase</keyword>
<dbReference type="SMART" id="SM00825">
    <property type="entry name" value="PKS_KS"/>
    <property type="match status" value="1"/>
</dbReference>
<name>A0A315XZN9_RUMFL</name>
<dbReference type="GO" id="GO:0031177">
    <property type="term" value="F:phosphopantetheine binding"/>
    <property type="evidence" value="ECO:0007669"/>
    <property type="project" value="InterPro"/>
</dbReference>
<feature type="domain" description="Carrier" evidence="5">
    <location>
        <begin position="1559"/>
        <end position="1636"/>
    </location>
</feature>
<dbReference type="InterPro" id="IPR009081">
    <property type="entry name" value="PP-bd_ACP"/>
</dbReference>
<dbReference type="PROSITE" id="PS50075">
    <property type="entry name" value="CARRIER"/>
    <property type="match status" value="3"/>
</dbReference>
<comment type="catalytic activity">
    <reaction evidence="4">
        <text>a (3S)-3-hydroxyacyl-CoA + NAD(+) = a 3-oxoacyl-CoA + NADH + H(+)</text>
        <dbReference type="Rhea" id="RHEA:22432"/>
        <dbReference type="ChEBI" id="CHEBI:15378"/>
        <dbReference type="ChEBI" id="CHEBI:57318"/>
        <dbReference type="ChEBI" id="CHEBI:57540"/>
        <dbReference type="ChEBI" id="CHEBI:57945"/>
        <dbReference type="ChEBI" id="CHEBI:90726"/>
        <dbReference type="EC" id="1.1.1.35"/>
    </reaction>
</comment>
<dbReference type="SMART" id="SM01294">
    <property type="entry name" value="PKS_PP_betabranch"/>
    <property type="match status" value="2"/>
</dbReference>
<keyword evidence="2" id="KW-0597">Phosphoprotein</keyword>
<dbReference type="InterPro" id="IPR016039">
    <property type="entry name" value="Thiolase-like"/>
</dbReference>
<dbReference type="Gene3D" id="3.90.226.10">
    <property type="entry name" value="2-enoyl-CoA Hydratase, Chain A, domain 1"/>
    <property type="match status" value="1"/>
</dbReference>
<evidence type="ECO:0000256" key="4">
    <source>
        <dbReference type="ARBA" id="ARBA00049556"/>
    </source>
</evidence>
<dbReference type="Gene3D" id="3.40.50.720">
    <property type="entry name" value="NAD(P)-binding Rossmann-like Domain"/>
    <property type="match status" value="1"/>
</dbReference>
<dbReference type="InterPro" id="IPR057326">
    <property type="entry name" value="KR_dom"/>
</dbReference>
<comment type="caution">
    <text evidence="7">The sequence shown here is derived from an EMBL/GenBank/DDBJ whole genome shotgun (WGS) entry which is preliminary data.</text>
</comment>
<dbReference type="InterPro" id="IPR001753">
    <property type="entry name" value="Enoyl-CoA_hydra/iso"/>
</dbReference>
<evidence type="ECO:0000256" key="2">
    <source>
        <dbReference type="ARBA" id="ARBA00022553"/>
    </source>
</evidence>
<accession>A0A315XZN9</accession>
<dbReference type="Gene3D" id="1.10.1200.10">
    <property type="entry name" value="ACP-like"/>
    <property type="match status" value="3"/>
</dbReference>